<reference evidence="1 2" key="1">
    <citation type="journal article" date="2007" name="PLoS ONE">
        <title>Molecular analysis of a leprosy immunotherapeutic bacillus provides insights into Mycobacterium evolution.</title>
        <authorList>
            <person name="Ahmed N."/>
            <person name="Saini V."/>
            <person name="Raghuvanshi S."/>
            <person name="Khurana J.P."/>
            <person name="Tyagi A.K."/>
            <person name="Tyagi A.K."/>
            <person name="Hasnain S.E."/>
        </authorList>
    </citation>
    <scope>NUCLEOTIDE SEQUENCE [LARGE SCALE GENOMIC DNA]</scope>
    <source>
        <strain evidence="1">MTCC 9506</strain>
    </source>
</reference>
<evidence type="ECO:0000313" key="1">
    <source>
        <dbReference type="EMBL" id="AFS13647.1"/>
    </source>
</evidence>
<sequence length="228" mass="25518">MNPGPSEDEIHRRFRVQLGLNPDTGLPVELSSSADPSELVKQYVGGAYTGAAFDTYGCNDPFAITPDDLIAVTMLSIPVNENSRSGIRPSAILDLQARTDEVVSLLNGLPADRSLHTLTQNDFDGWLGSDSPGNALYELMRKHVSLPRVATHKLLARKRPLLFPIRDTVVERALGLIRRKDGWWRPWWAALSTDEALVLRLREIRERAEAPHLSLLRVADIVIWLQNR</sequence>
<dbReference type="Proteomes" id="UP000007329">
    <property type="component" value="Chromosome"/>
</dbReference>
<reference evidence="1 2" key="2">
    <citation type="journal article" date="2012" name="Nucleic Acids Res.">
        <title>Massive gene acquisitions in Mycobacterium indicus pranii provide a perspective on mycobacterial evolution.</title>
        <authorList>
            <person name="Saini V."/>
            <person name="Raghuvanshi S."/>
            <person name="Khurana J.P."/>
            <person name="Ahmed N."/>
            <person name="Hasnain S.E."/>
            <person name="Tyagi A.K."/>
            <person name="Tyagi A.K."/>
        </authorList>
    </citation>
    <scope>NUCLEOTIDE SEQUENCE [LARGE SCALE GENOMIC DNA]</scope>
    <source>
        <strain evidence="2">DSM 45239 / MTCC 9506</strain>
    </source>
</reference>
<organism evidence="1 2">
    <name type="scientific">Mycobacterium indicus pranii (strain DSM 45239 / MTCC 9506)</name>
    <dbReference type="NCBI Taxonomy" id="1232724"/>
    <lineage>
        <taxon>Bacteria</taxon>
        <taxon>Bacillati</taxon>
        <taxon>Actinomycetota</taxon>
        <taxon>Actinomycetes</taxon>
        <taxon>Mycobacteriales</taxon>
        <taxon>Mycobacteriaceae</taxon>
        <taxon>Mycobacterium</taxon>
        <taxon>Mycobacterium avium complex (MAC)</taxon>
    </lineage>
</organism>
<dbReference type="Pfam" id="PF19827">
    <property type="entry name" value="DUF6308"/>
    <property type="match status" value="1"/>
</dbReference>
<dbReference type="EMBL" id="CP002275">
    <property type="protein sequence ID" value="AFS13647.1"/>
    <property type="molecule type" value="Genomic_DNA"/>
</dbReference>
<accession>J9WGQ1</accession>
<evidence type="ECO:0000313" key="2">
    <source>
        <dbReference type="Proteomes" id="UP000007329"/>
    </source>
</evidence>
<dbReference type="RefSeq" id="WP_014941581.1">
    <property type="nucleotide sequence ID" value="NC_018612.1"/>
</dbReference>
<protein>
    <submittedName>
        <fullName evidence="1">Uncharacterized protein</fullName>
    </submittedName>
</protein>
<proteinExistence type="predicted"/>
<gene>
    <name evidence="1" type="ORF">MIP_02403</name>
</gene>
<dbReference type="AlphaFoldDB" id="J9WGQ1"/>
<dbReference type="InterPro" id="IPR046275">
    <property type="entry name" value="DUF6308"/>
</dbReference>
<name>J9WGQ1_MYCIP</name>
<dbReference type="HOGENOM" id="CLU_109821_0_0_11"/>
<dbReference type="KEGG" id="mid:MIP_02403"/>